<keyword evidence="4 5" id="KW-0720">Serine protease</keyword>
<gene>
    <name evidence="10" type="ORF">J2853_008528</name>
</gene>
<dbReference type="PANTHER" id="PTHR43806:SF11">
    <property type="entry name" value="CEREVISIN-RELATED"/>
    <property type="match status" value="1"/>
</dbReference>
<sequence length="661" mass="67431">MRFRALVALVIVFSVAPAVPVLAGTSPAPVPAATTEAPATPAPAVTEDPPAPPATADPPPPPKLEAGLGEDTDGARVIVEVAAPAEAAPVAGEARLLPDAQVVLEPPDTSFIVVEGTGESLARLSEDPRVRSIRRDRTYVPTSLASGLQVIGADRAHNSGYRGEGQTIAIIDTGIDAGHPDLGGSVVKQECFSVKDDEAQSLCPNGGESDPGSADANTPACLDGQVNLCDHGTHVAGIAHAVAPAAKIMAFQVFSRVDDCDGLGGACLTAYESSLLLALERVAELKNTTPGLVAVNLSLGGGLYEGACDNEPELGAMRTQVEALRAKGVAVVAAAGNEGFSGAGAPGCLSGAVTVGATNDGDRVPYWSNYGSVLDLFAPGVDIDSAVPGGGRQVYSGTSMSTPHVTAAMALMAQKLPGDTPDARLDRLKAAGRPIVYAGVSTPRLDLGVAISGGTPAPAVTQNPDPEDWAAPGDPDDDLAGDPRPEPSSGPSPISEPPAAPAPEPIPLPQVTVTVTVTATPAPAPVMCTRGTSKKTLTAAQWAVEITRGKGTLPDATLACYLGMTAKASKVFSELTRVSTLGTAYRVLKPVKKTGKAVFESELLAAWLNWAHGGVNFTAKIDKTTTLKAALTAAEQKRLKGTPPPTSTSLLRKQVNARRAL</sequence>
<evidence type="ECO:0000256" key="6">
    <source>
        <dbReference type="RuleBase" id="RU003355"/>
    </source>
</evidence>
<dbReference type="EMBL" id="JAUSQU010000001">
    <property type="protein sequence ID" value="MDP9849317.1"/>
    <property type="molecule type" value="Genomic_DNA"/>
</dbReference>
<dbReference type="PRINTS" id="PR00723">
    <property type="entry name" value="SUBTILISIN"/>
</dbReference>
<evidence type="ECO:0000313" key="11">
    <source>
        <dbReference type="Proteomes" id="UP001225356"/>
    </source>
</evidence>
<dbReference type="PROSITE" id="PS51892">
    <property type="entry name" value="SUBTILASE"/>
    <property type="match status" value="1"/>
</dbReference>
<evidence type="ECO:0000259" key="9">
    <source>
        <dbReference type="Pfam" id="PF00082"/>
    </source>
</evidence>
<evidence type="ECO:0000313" key="10">
    <source>
        <dbReference type="EMBL" id="MDP9849317.1"/>
    </source>
</evidence>
<evidence type="ECO:0000256" key="2">
    <source>
        <dbReference type="ARBA" id="ARBA00022670"/>
    </source>
</evidence>
<feature type="signal peptide" evidence="8">
    <location>
        <begin position="1"/>
        <end position="23"/>
    </location>
</feature>
<evidence type="ECO:0000256" key="8">
    <source>
        <dbReference type="SAM" id="SignalP"/>
    </source>
</evidence>
<keyword evidence="11" id="KW-1185">Reference proteome</keyword>
<feature type="region of interest" description="Disordered" evidence="7">
    <location>
        <begin position="28"/>
        <end position="69"/>
    </location>
</feature>
<dbReference type="SUPFAM" id="SSF52743">
    <property type="entry name" value="Subtilisin-like"/>
    <property type="match status" value="1"/>
</dbReference>
<feature type="region of interest" description="Disordered" evidence="7">
    <location>
        <begin position="636"/>
        <end position="661"/>
    </location>
</feature>
<dbReference type="InterPro" id="IPR050131">
    <property type="entry name" value="Peptidase_S8_subtilisin-like"/>
</dbReference>
<comment type="similarity">
    <text evidence="1 5 6">Belongs to the peptidase S8 family.</text>
</comment>
<name>A0ABT9QRD8_9ACTN</name>
<keyword evidence="2 5" id="KW-0645">Protease</keyword>
<accession>A0ABT9QRD8</accession>
<evidence type="ECO:0000256" key="1">
    <source>
        <dbReference type="ARBA" id="ARBA00011073"/>
    </source>
</evidence>
<dbReference type="PROSITE" id="PS00138">
    <property type="entry name" value="SUBTILASE_SER"/>
    <property type="match status" value="1"/>
</dbReference>
<evidence type="ECO:0000256" key="3">
    <source>
        <dbReference type="ARBA" id="ARBA00022801"/>
    </source>
</evidence>
<feature type="chain" id="PRO_5045211974" evidence="8">
    <location>
        <begin position="24"/>
        <end position="661"/>
    </location>
</feature>
<proteinExistence type="inferred from homology"/>
<keyword evidence="3 5" id="KW-0378">Hydrolase</keyword>
<comment type="caution">
    <text evidence="10">The sequence shown here is derived from an EMBL/GenBank/DDBJ whole genome shotgun (WGS) entry which is preliminary data.</text>
</comment>
<feature type="region of interest" description="Disordered" evidence="7">
    <location>
        <begin position="456"/>
        <end position="507"/>
    </location>
</feature>
<dbReference type="RefSeq" id="WP_307567105.1">
    <property type="nucleotide sequence ID" value="NZ_JAUSQU010000001.1"/>
</dbReference>
<dbReference type="InterPro" id="IPR036852">
    <property type="entry name" value="Peptidase_S8/S53_dom_sf"/>
</dbReference>
<dbReference type="InterPro" id="IPR000209">
    <property type="entry name" value="Peptidase_S8/S53_dom"/>
</dbReference>
<feature type="active site" description="Charge relay system" evidence="5">
    <location>
        <position position="399"/>
    </location>
</feature>
<protein>
    <submittedName>
        <fullName evidence="10">Subtilisin family serine protease</fullName>
    </submittedName>
</protein>
<evidence type="ECO:0000256" key="7">
    <source>
        <dbReference type="SAM" id="MobiDB-lite"/>
    </source>
</evidence>
<reference evidence="10 11" key="1">
    <citation type="submission" date="2023-07" db="EMBL/GenBank/DDBJ databases">
        <title>Sequencing the genomes of 1000 actinobacteria strains.</title>
        <authorList>
            <person name="Klenk H.-P."/>
        </authorList>
    </citation>
    <scope>NUCLEOTIDE SEQUENCE [LARGE SCALE GENOMIC DNA]</scope>
    <source>
        <strain evidence="10 11">DSM 46740</strain>
    </source>
</reference>
<dbReference type="InterPro" id="IPR023828">
    <property type="entry name" value="Peptidase_S8_Ser-AS"/>
</dbReference>
<feature type="compositionally biased region" description="Pro residues" evidence="7">
    <location>
        <begin position="49"/>
        <end position="63"/>
    </location>
</feature>
<organism evidence="10 11">
    <name type="scientific">Streptosporangium lutulentum</name>
    <dbReference type="NCBI Taxonomy" id="1461250"/>
    <lineage>
        <taxon>Bacteria</taxon>
        <taxon>Bacillati</taxon>
        <taxon>Actinomycetota</taxon>
        <taxon>Actinomycetes</taxon>
        <taxon>Streptosporangiales</taxon>
        <taxon>Streptosporangiaceae</taxon>
        <taxon>Streptosporangium</taxon>
    </lineage>
</organism>
<dbReference type="Pfam" id="PF00082">
    <property type="entry name" value="Peptidase_S8"/>
    <property type="match status" value="1"/>
</dbReference>
<keyword evidence="8" id="KW-0732">Signal</keyword>
<dbReference type="PANTHER" id="PTHR43806">
    <property type="entry name" value="PEPTIDASE S8"/>
    <property type="match status" value="1"/>
</dbReference>
<feature type="active site" description="Charge relay system" evidence="5">
    <location>
        <position position="172"/>
    </location>
</feature>
<feature type="domain" description="Peptidase S8/S53" evidence="9">
    <location>
        <begin position="163"/>
        <end position="423"/>
    </location>
</feature>
<evidence type="ECO:0000256" key="4">
    <source>
        <dbReference type="ARBA" id="ARBA00022825"/>
    </source>
</evidence>
<dbReference type="GO" id="GO:0006508">
    <property type="term" value="P:proteolysis"/>
    <property type="evidence" value="ECO:0007669"/>
    <property type="project" value="UniProtKB-KW"/>
</dbReference>
<dbReference type="Gene3D" id="3.40.50.200">
    <property type="entry name" value="Peptidase S8/S53 domain"/>
    <property type="match status" value="1"/>
</dbReference>
<dbReference type="InterPro" id="IPR023827">
    <property type="entry name" value="Peptidase_S8_Asp-AS"/>
</dbReference>
<dbReference type="InterPro" id="IPR015500">
    <property type="entry name" value="Peptidase_S8_subtilisin-rel"/>
</dbReference>
<dbReference type="PROSITE" id="PS00136">
    <property type="entry name" value="SUBTILASE_ASP"/>
    <property type="match status" value="1"/>
</dbReference>
<dbReference type="GO" id="GO:0008233">
    <property type="term" value="F:peptidase activity"/>
    <property type="evidence" value="ECO:0007669"/>
    <property type="project" value="UniProtKB-KW"/>
</dbReference>
<feature type="compositionally biased region" description="Pro residues" evidence="7">
    <location>
        <begin position="486"/>
        <end position="507"/>
    </location>
</feature>
<evidence type="ECO:0000256" key="5">
    <source>
        <dbReference type="PROSITE-ProRule" id="PRU01240"/>
    </source>
</evidence>
<feature type="active site" description="Charge relay system" evidence="5">
    <location>
        <position position="231"/>
    </location>
</feature>
<feature type="compositionally biased region" description="Low complexity" evidence="7">
    <location>
        <begin position="31"/>
        <end position="48"/>
    </location>
</feature>
<dbReference type="Proteomes" id="UP001225356">
    <property type="component" value="Unassembled WGS sequence"/>
</dbReference>